<keyword evidence="5" id="KW-0670">Pyruvate</keyword>
<dbReference type="GO" id="GO:0030170">
    <property type="term" value="F:pyridoxal phosphate binding"/>
    <property type="evidence" value="ECO:0007669"/>
    <property type="project" value="InterPro"/>
</dbReference>
<feature type="binding site" evidence="7">
    <location>
        <position position="297"/>
    </location>
    <ligand>
        <name>pyridoxal 5'-phosphate</name>
        <dbReference type="ChEBI" id="CHEBI:597326"/>
    </ligand>
</feature>
<feature type="binding site" evidence="7">
    <location>
        <begin position="239"/>
        <end position="242"/>
    </location>
    <ligand>
        <name>pyridoxal 5'-phosphate</name>
        <dbReference type="ChEBI" id="CHEBI:597326"/>
    </ligand>
</feature>
<dbReference type="CDD" id="cd00610">
    <property type="entry name" value="OAT_like"/>
    <property type="match status" value="1"/>
</dbReference>
<protein>
    <recommendedName>
        <fullName evidence="7">Acetylornithine aminotransferase</fullName>
        <shortName evidence="7">ACOAT</shortName>
        <ecNumber evidence="7">2.6.1.11</ecNumber>
    </recommendedName>
</protein>
<dbReference type="RefSeq" id="WP_080799349.1">
    <property type="nucleotide sequence ID" value="NZ_LT828540.1"/>
</dbReference>
<dbReference type="NCBIfam" id="NF002874">
    <property type="entry name" value="PRK03244.1"/>
    <property type="match status" value="1"/>
</dbReference>
<dbReference type="EC" id="2.6.1.11" evidence="7"/>
<sequence length="409" mass="44728">MDTIEKTDKYIFNTYGRIKRVFVKGEGSTLWDEEGNQYTDFLAGIAVCSLGHSHPRITEAVARQAATLVHVSNLYYTQPQAELAKLLVENSFADRVFFANSGAEANEAAIKLSRRYFNSNETLHKAPGSKQESEEGVSGNKNKRYKIVSMKQSFHGRTMATLTATGQDKIKQGFSPLMDGFIQIPFNDLDALQSVIDDTVCAVIMEPLQGEGGVVPADPEYLKAVRTLCDEKGILLIFDEVQTGMGRCGYLFAHEIYGVTPDIMTLAKALANGLPMGAMLATEKVAKGFAPGSHATTFGGTPLVASAALEVFSIVSAPEFLSECREKGNYFRKRLNLLKEKHSCIKDVRGEGLLVGMVLENEASDIVEKCLKKGFIINAIQGNILRFAPPLIITVEEIDALVDALDMLL</sequence>
<dbReference type="GO" id="GO:0003992">
    <property type="term" value="F:N2-acetyl-L-ornithine:2-oxoglutarate 5-aminotransferase activity"/>
    <property type="evidence" value="ECO:0007669"/>
    <property type="project" value="UniProtKB-UniRule"/>
</dbReference>
<evidence type="ECO:0000256" key="5">
    <source>
        <dbReference type="ARBA" id="ARBA00023317"/>
    </source>
</evidence>
<evidence type="ECO:0000256" key="4">
    <source>
        <dbReference type="ARBA" id="ARBA00022898"/>
    </source>
</evidence>
<dbReference type="Gene3D" id="3.40.640.10">
    <property type="entry name" value="Type I PLP-dependent aspartate aminotransferase-like (Major domain)"/>
    <property type="match status" value="1"/>
</dbReference>
<evidence type="ECO:0000256" key="3">
    <source>
        <dbReference type="ARBA" id="ARBA00022679"/>
    </source>
</evidence>
<dbReference type="Pfam" id="PF00202">
    <property type="entry name" value="Aminotran_3"/>
    <property type="match status" value="1"/>
</dbReference>
<keyword evidence="7" id="KW-0055">Arginine biosynthesis</keyword>
<keyword evidence="4 7" id="KW-0663">Pyridoxal phosphate</keyword>
<comment type="similarity">
    <text evidence="7">Belongs to the class-III pyridoxal-phosphate-dependent aminotransferase family. ArgD subfamily.</text>
</comment>
<dbReference type="AlphaFoldDB" id="A0A1W1HCW5"/>
<dbReference type="UniPathway" id="UPA00068">
    <property type="reaction ID" value="UER00109"/>
</dbReference>
<evidence type="ECO:0000256" key="6">
    <source>
        <dbReference type="ARBA" id="ARBA00052998"/>
    </source>
</evidence>
<comment type="miscellaneous">
    <text evidence="7">May also have succinyldiaminopimelate aminotransferase activity, thus carrying out the corresponding step in lysine biosynthesis.</text>
</comment>
<dbReference type="PANTHER" id="PTHR11986">
    <property type="entry name" value="AMINOTRANSFERASE CLASS III"/>
    <property type="match status" value="1"/>
</dbReference>
<feature type="binding site" evidence="7">
    <location>
        <begin position="102"/>
        <end position="103"/>
    </location>
    <ligand>
        <name>pyridoxal 5'-phosphate</name>
        <dbReference type="ChEBI" id="CHEBI:597326"/>
    </ligand>
</feature>
<feature type="binding site" evidence="7">
    <location>
        <position position="154"/>
    </location>
    <ligand>
        <name>pyridoxal 5'-phosphate</name>
        <dbReference type="ChEBI" id="CHEBI:597326"/>
    </ligand>
</feature>
<dbReference type="GO" id="GO:0005737">
    <property type="term" value="C:cytoplasm"/>
    <property type="evidence" value="ECO:0007669"/>
    <property type="project" value="UniProtKB-SubCell"/>
</dbReference>
<keyword evidence="10" id="KW-1185">Reference proteome</keyword>
<dbReference type="Proteomes" id="UP000191931">
    <property type="component" value="Unassembled WGS sequence"/>
</dbReference>
<feature type="modified residue" description="N6-(pyridoxal phosphate)lysine" evidence="7">
    <location>
        <position position="268"/>
    </location>
</feature>
<dbReference type="EMBL" id="FWEV01000135">
    <property type="protein sequence ID" value="SLM30337.1"/>
    <property type="molecule type" value="Genomic_DNA"/>
</dbReference>
<name>A0A1W1HCW5_9BACT</name>
<dbReference type="InterPro" id="IPR005814">
    <property type="entry name" value="Aminotrans_3"/>
</dbReference>
<gene>
    <name evidence="7 9" type="primary">argD</name>
    <name evidence="9" type="ORF">MTBBW1_220029</name>
</gene>
<evidence type="ECO:0000256" key="8">
    <source>
        <dbReference type="SAM" id="MobiDB-lite"/>
    </source>
</evidence>
<dbReference type="InterPro" id="IPR015421">
    <property type="entry name" value="PyrdxlP-dep_Trfase_major"/>
</dbReference>
<dbReference type="InterPro" id="IPR015422">
    <property type="entry name" value="PyrdxlP-dep_Trfase_small"/>
</dbReference>
<evidence type="ECO:0000313" key="10">
    <source>
        <dbReference type="Proteomes" id="UP000191931"/>
    </source>
</evidence>
<dbReference type="STRING" id="1246637.MTBBW1_220029"/>
<dbReference type="PANTHER" id="PTHR11986:SF79">
    <property type="entry name" value="ACETYLORNITHINE AMINOTRANSFERASE, MITOCHONDRIAL"/>
    <property type="match status" value="1"/>
</dbReference>
<dbReference type="InterPro" id="IPR050103">
    <property type="entry name" value="Class-III_PLP-dep_AT"/>
</dbReference>
<dbReference type="InterPro" id="IPR004636">
    <property type="entry name" value="AcOrn/SuccOrn_fam"/>
</dbReference>
<comment type="subcellular location">
    <subcellularLocation>
        <location evidence="7">Cytoplasm</location>
    </subcellularLocation>
</comment>
<evidence type="ECO:0000256" key="7">
    <source>
        <dbReference type="HAMAP-Rule" id="MF_01107"/>
    </source>
</evidence>
<comment type="cofactor">
    <cofactor evidence="7">
        <name>pyridoxal 5'-phosphate</name>
        <dbReference type="ChEBI" id="CHEBI:597326"/>
    </cofactor>
    <text evidence="7">Binds 1 pyridoxal phosphate per subunit.</text>
</comment>
<accession>A0A1W1HCW5</accession>
<reference evidence="9 10" key="1">
    <citation type="submission" date="2017-03" db="EMBL/GenBank/DDBJ databases">
        <authorList>
            <person name="Afonso C.L."/>
            <person name="Miller P.J."/>
            <person name="Scott M.A."/>
            <person name="Spackman E."/>
            <person name="Goraichik I."/>
            <person name="Dimitrov K.M."/>
            <person name="Suarez D.L."/>
            <person name="Swayne D.E."/>
        </authorList>
    </citation>
    <scope>NUCLEOTIDE SEQUENCE [LARGE SCALE GENOMIC DNA]</scope>
    <source>
        <strain evidence="9">PRJEB14757</strain>
    </source>
</reference>
<dbReference type="FunFam" id="3.40.640.10:FF:000004">
    <property type="entry name" value="Acetylornithine aminotransferase"/>
    <property type="match status" value="1"/>
</dbReference>
<proteinExistence type="inferred from homology"/>
<dbReference type="NCBIfam" id="NF002325">
    <property type="entry name" value="PRK01278.1"/>
    <property type="match status" value="1"/>
</dbReference>
<dbReference type="NCBIfam" id="TIGR00707">
    <property type="entry name" value="argD"/>
    <property type="match status" value="1"/>
</dbReference>
<feature type="binding site" evidence="7">
    <location>
        <position position="296"/>
    </location>
    <ligand>
        <name>N(2)-acetyl-L-ornithine</name>
        <dbReference type="ChEBI" id="CHEBI:57805"/>
    </ligand>
</feature>
<organism evidence="9 10">
    <name type="scientific">Desulfamplus magnetovallimortis</name>
    <dbReference type="NCBI Taxonomy" id="1246637"/>
    <lineage>
        <taxon>Bacteria</taxon>
        <taxon>Pseudomonadati</taxon>
        <taxon>Thermodesulfobacteriota</taxon>
        <taxon>Desulfobacteria</taxon>
        <taxon>Desulfobacterales</taxon>
        <taxon>Desulfobacteraceae</taxon>
        <taxon>Desulfamplus</taxon>
    </lineage>
</organism>
<dbReference type="HAMAP" id="MF_01107">
    <property type="entry name" value="ArgD_aminotrans_3"/>
    <property type="match status" value="1"/>
</dbReference>
<dbReference type="GO" id="GO:0006526">
    <property type="term" value="P:L-arginine biosynthetic process"/>
    <property type="evidence" value="ECO:0007669"/>
    <property type="project" value="UniProtKB-UniRule"/>
</dbReference>
<dbReference type="InterPro" id="IPR015424">
    <property type="entry name" value="PyrdxlP-dep_Trfase"/>
</dbReference>
<keyword evidence="1 7" id="KW-0032">Aminotransferase</keyword>
<dbReference type="Gene3D" id="3.90.1150.10">
    <property type="entry name" value="Aspartate Aminotransferase, domain 1"/>
    <property type="match status" value="1"/>
</dbReference>
<evidence type="ECO:0000256" key="1">
    <source>
        <dbReference type="ARBA" id="ARBA00022576"/>
    </source>
</evidence>
<feature type="region of interest" description="Disordered" evidence="8">
    <location>
        <begin position="122"/>
        <end position="141"/>
    </location>
</feature>
<evidence type="ECO:0000256" key="2">
    <source>
        <dbReference type="ARBA" id="ARBA00022605"/>
    </source>
</evidence>
<dbReference type="GO" id="GO:0042802">
    <property type="term" value="F:identical protein binding"/>
    <property type="evidence" value="ECO:0007669"/>
    <property type="project" value="TreeGrafter"/>
</dbReference>
<comment type="subunit">
    <text evidence="7">Homodimer.</text>
</comment>
<keyword evidence="2 7" id="KW-0028">Amino-acid biosynthesis</keyword>
<dbReference type="GO" id="GO:0031299">
    <property type="term" value="F:taurine-pyruvate aminotransferase activity"/>
    <property type="evidence" value="ECO:0007669"/>
    <property type="project" value="UniProtKB-EC"/>
</dbReference>
<comment type="pathway">
    <text evidence="7">Amino-acid biosynthesis; L-arginine biosynthesis; N(2)-acetyl-L-ornithine from L-glutamate: step 4/4.</text>
</comment>
<dbReference type="OrthoDB" id="9801834at2"/>
<keyword evidence="3 7" id="KW-0808">Transferase</keyword>
<keyword evidence="7" id="KW-0963">Cytoplasm</keyword>
<evidence type="ECO:0000313" key="9">
    <source>
        <dbReference type="EMBL" id="SLM30337.1"/>
    </source>
</evidence>
<comment type="catalytic activity">
    <reaction evidence="6">
        <text>taurine + pyruvate = sulfoacetaldehyde + L-alanine</text>
        <dbReference type="Rhea" id="RHEA:10420"/>
        <dbReference type="ChEBI" id="CHEBI:15361"/>
        <dbReference type="ChEBI" id="CHEBI:57972"/>
        <dbReference type="ChEBI" id="CHEBI:58246"/>
        <dbReference type="ChEBI" id="CHEBI:507393"/>
        <dbReference type="EC" id="2.6.1.77"/>
    </reaction>
    <physiologicalReaction direction="left-to-right" evidence="6">
        <dbReference type="Rhea" id="RHEA:10421"/>
    </physiologicalReaction>
</comment>
<comment type="catalytic activity">
    <reaction evidence="7">
        <text>N(2)-acetyl-L-ornithine + 2-oxoglutarate = N-acetyl-L-glutamate 5-semialdehyde + L-glutamate</text>
        <dbReference type="Rhea" id="RHEA:18049"/>
        <dbReference type="ChEBI" id="CHEBI:16810"/>
        <dbReference type="ChEBI" id="CHEBI:29123"/>
        <dbReference type="ChEBI" id="CHEBI:29985"/>
        <dbReference type="ChEBI" id="CHEBI:57805"/>
        <dbReference type="EC" id="2.6.1.11"/>
    </reaction>
</comment>
<feature type="binding site" evidence="7">
    <location>
        <position position="157"/>
    </location>
    <ligand>
        <name>N(2)-acetyl-L-ornithine</name>
        <dbReference type="ChEBI" id="CHEBI:57805"/>
    </ligand>
</feature>
<dbReference type="SUPFAM" id="SSF53383">
    <property type="entry name" value="PLP-dependent transferases"/>
    <property type="match status" value="1"/>
</dbReference>
<dbReference type="PIRSF" id="PIRSF000521">
    <property type="entry name" value="Transaminase_4ab_Lys_Orn"/>
    <property type="match status" value="1"/>
</dbReference>
<dbReference type="PROSITE" id="PS00600">
    <property type="entry name" value="AA_TRANSFER_CLASS_3"/>
    <property type="match status" value="1"/>
</dbReference>
<dbReference type="InterPro" id="IPR049704">
    <property type="entry name" value="Aminotrans_3_PPA_site"/>
</dbReference>